<evidence type="ECO:0000256" key="11">
    <source>
        <dbReference type="ARBA" id="ARBA00022990"/>
    </source>
</evidence>
<dbReference type="Gene3D" id="1.20.140.10">
    <property type="entry name" value="Butyryl-CoA Dehydrogenase, subunit A, domain 3"/>
    <property type="match status" value="1"/>
</dbReference>
<dbReference type="InterPro" id="IPR009100">
    <property type="entry name" value="AcylCoA_DH/oxidase_NM_dom_sf"/>
</dbReference>
<dbReference type="GO" id="GO:0003853">
    <property type="term" value="F:short-chain 2-methyl fatty acyl-CoA dehydrogenase activity"/>
    <property type="evidence" value="ECO:0007669"/>
    <property type="project" value="UniProtKB-EC"/>
</dbReference>
<proteinExistence type="inferred from homology"/>
<evidence type="ECO:0000313" key="29">
    <source>
        <dbReference type="Proteomes" id="UP000749559"/>
    </source>
</evidence>
<dbReference type="InterPro" id="IPR037069">
    <property type="entry name" value="AcylCoA_DH/ox_N_sf"/>
</dbReference>
<dbReference type="GO" id="GO:0006631">
    <property type="term" value="P:fatty acid metabolic process"/>
    <property type="evidence" value="ECO:0007669"/>
    <property type="project" value="UniProtKB-KW"/>
</dbReference>
<dbReference type="InterPro" id="IPR036250">
    <property type="entry name" value="AcylCo_DH-like_C"/>
</dbReference>
<dbReference type="PROSITE" id="PS00072">
    <property type="entry name" value="ACYL_COA_DH_1"/>
    <property type="match status" value="1"/>
</dbReference>
<dbReference type="GO" id="GO:0005759">
    <property type="term" value="C:mitochondrial matrix"/>
    <property type="evidence" value="ECO:0007669"/>
    <property type="project" value="UniProtKB-SubCell"/>
</dbReference>
<dbReference type="FunFam" id="1.10.540.10:FF:000012">
    <property type="entry name" value="Acyl-CoA dehydrogenase short/branched chain"/>
    <property type="match status" value="1"/>
</dbReference>
<dbReference type="PANTHER" id="PTHR43884">
    <property type="entry name" value="ACYL-COA DEHYDROGENASE"/>
    <property type="match status" value="1"/>
</dbReference>
<comment type="catalytic activity">
    <reaction evidence="20">
        <text>2-methylbutanoyl-CoA + oxidized [electron-transfer flavoprotein] + H(+) = (2E)-2-methylbut-2-enoyl-CoA + reduced [electron-transfer flavoprotein]</text>
        <dbReference type="Rhea" id="RHEA:43780"/>
        <dbReference type="Rhea" id="RHEA-COMP:10685"/>
        <dbReference type="Rhea" id="RHEA-COMP:10686"/>
        <dbReference type="ChEBI" id="CHEBI:15378"/>
        <dbReference type="ChEBI" id="CHEBI:57336"/>
        <dbReference type="ChEBI" id="CHEBI:57337"/>
        <dbReference type="ChEBI" id="CHEBI:57692"/>
        <dbReference type="ChEBI" id="CHEBI:58307"/>
        <dbReference type="EC" id="1.3.8.5"/>
    </reaction>
    <physiologicalReaction direction="left-to-right" evidence="20">
        <dbReference type="Rhea" id="RHEA:43781"/>
    </physiologicalReaction>
</comment>
<evidence type="ECO:0000256" key="5">
    <source>
        <dbReference type="ARBA" id="ARBA00011881"/>
    </source>
</evidence>
<evidence type="ECO:0000256" key="6">
    <source>
        <dbReference type="ARBA" id="ARBA00022553"/>
    </source>
</evidence>
<reference evidence="28" key="1">
    <citation type="submission" date="2022-03" db="EMBL/GenBank/DDBJ databases">
        <authorList>
            <person name="Martin C."/>
        </authorList>
    </citation>
    <scope>NUCLEOTIDE SEQUENCE</scope>
</reference>
<keyword evidence="10" id="KW-0809">Transit peptide</keyword>
<gene>
    <name evidence="28" type="ORF">OFUS_LOCUS11202</name>
</gene>
<evidence type="ECO:0000256" key="23">
    <source>
        <dbReference type="ARBA" id="ARBA00049096"/>
    </source>
</evidence>
<comment type="pathway">
    <text evidence="3">Lipid metabolism; mitochondrial fatty acid beta-oxidation.</text>
</comment>
<comment type="catalytic activity">
    <reaction evidence="26">
        <text>2-methylpropanoyl-CoA + oxidized [electron-transfer flavoprotein] + H(+) = 2-methylpropenoyl-CoA + reduced [electron-transfer flavoprotein]</text>
        <dbReference type="Rhea" id="RHEA:44180"/>
        <dbReference type="Rhea" id="RHEA-COMP:10685"/>
        <dbReference type="Rhea" id="RHEA-COMP:10686"/>
        <dbReference type="ChEBI" id="CHEBI:15378"/>
        <dbReference type="ChEBI" id="CHEBI:57338"/>
        <dbReference type="ChEBI" id="CHEBI:57692"/>
        <dbReference type="ChEBI" id="CHEBI:58307"/>
        <dbReference type="ChEBI" id="CHEBI:62500"/>
    </reaction>
    <physiologicalReaction direction="left-to-right" evidence="26">
        <dbReference type="Rhea" id="RHEA:44181"/>
    </physiologicalReaction>
</comment>
<evidence type="ECO:0000256" key="17">
    <source>
        <dbReference type="ARBA" id="ARBA00039850"/>
    </source>
</evidence>
<evidence type="ECO:0000256" key="21">
    <source>
        <dbReference type="ARBA" id="ARBA00048307"/>
    </source>
</evidence>
<evidence type="ECO:0000256" key="3">
    <source>
        <dbReference type="ARBA" id="ARBA00005198"/>
    </source>
</evidence>
<evidence type="ECO:0000256" key="1">
    <source>
        <dbReference type="ARBA" id="ARBA00001974"/>
    </source>
</evidence>
<evidence type="ECO:0000256" key="27">
    <source>
        <dbReference type="RuleBase" id="RU362125"/>
    </source>
</evidence>
<keyword evidence="8 27" id="KW-0274">FAD</keyword>
<evidence type="ECO:0000256" key="2">
    <source>
        <dbReference type="ARBA" id="ARBA00004305"/>
    </source>
</evidence>
<dbReference type="SUPFAM" id="SSF56645">
    <property type="entry name" value="Acyl-CoA dehydrogenase NM domain-like"/>
    <property type="match status" value="1"/>
</dbReference>
<dbReference type="OrthoDB" id="10262177at2759"/>
<dbReference type="Pfam" id="PF02770">
    <property type="entry name" value="Acyl-CoA_dh_M"/>
    <property type="match status" value="1"/>
</dbReference>
<comment type="catalytic activity">
    <reaction evidence="21">
        <text>valproyl-CoA + oxidized [electron-transfer flavoprotein] + H(+) = (2E)-2-propylpent-2-enoyl-CoA + reduced [electron-transfer flavoprotein]</text>
        <dbReference type="Rhea" id="RHEA:65344"/>
        <dbReference type="Rhea" id="RHEA-COMP:10685"/>
        <dbReference type="Rhea" id="RHEA-COMP:10686"/>
        <dbReference type="ChEBI" id="CHEBI:15378"/>
        <dbReference type="ChEBI" id="CHEBI:57692"/>
        <dbReference type="ChEBI" id="CHEBI:58307"/>
        <dbReference type="ChEBI" id="CHEBI:156457"/>
        <dbReference type="ChEBI" id="CHEBI:156458"/>
    </reaction>
    <physiologicalReaction direction="left-to-right" evidence="21">
        <dbReference type="Rhea" id="RHEA:65345"/>
    </physiologicalReaction>
</comment>
<dbReference type="PROSITE" id="PS00073">
    <property type="entry name" value="ACYL_COA_DH_2"/>
    <property type="match status" value="1"/>
</dbReference>
<evidence type="ECO:0000256" key="24">
    <source>
        <dbReference type="ARBA" id="ARBA00049192"/>
    </source>
</evidence>
<comment type="catalytic activity">
    <reaction evidence="24">
        <text>hexanoyl-CoA + oxidized [electron-transfer flavoprotein] + H(+) = (2E)-hexenoyl-CoA + reduced [electron-transfer flavoprotein]</text>
        <dbReference type="Rhea" id="RHEA:43464"/>
        <dbReference type="Rhea" id="RHEA-COMP:10685"/>
        <dbReference type="Rhea" id="RHEA-COMP:10686"/>
        <dbReference type="ChEBI" id="CHEBI:15378"/>
        <dbReference type="ChEBI" id="CHEBI:57692"/>
        <dbReference type="ChEBI" id="CHEBI:58307"/>
        <dbReference type="ChEBI" id="CHEBI:62077"/>
        <dbReference type="ChEBI" id="CHEBI:62620"/>
    </reaction>
    <physiologicalReaction direction="left-to-right" evidence="24">
        <dbReference type="Rhea" id="RHEA:43465"/>
    </physiologicalReaction>
</comment>
<comment type="subcellular location">
    <subcellularLocation>
        <location evidence="2">Mitochondrion matrix</location>
    </subcellularLocation>
</comment>
<evidence type="ECO:0000256" key="22">
    <source>
        <dbReference type="ARBA" id="ARBA00048592"/>
    </source>
</evidence>
<keyword evidence="6" id="KW-0597">Phosphoprotein</keyword>
<dbReference type="GO" id="GO:0046395">
    <property type="term" value="P:carboxylic acid catabolic process"/>
    <property type="evidence" value="ECO:0007669"/>
    <property type="project" value="UniProtKB-ARBA"/>
</dbReference>
<dbReference type="EMBL" id="CAIIXF020000005">
    <property type="protein sequence ID" value="CAH1785096.1"/>
    <property type="molecule type" value="Genomic_DNA"/>
</dbReference>
<keyword evidence="11" id="KW-0007">Acetylation</keyword>
<keyword evidence="29" id="KW-1185">Reference proteome</keyword>
<evidence type="ECO:0000256" key="4">
    <source>
        <dbReference type="ARBA" id="ARBA00009347"/>
    </source>
</evidence>
<dbReference type="InterPro" id="IPR046373">
    <property type="entry name" value="Acyl-CoA_Oxase/DH_mid-dom_sf"/>
</dbReference>
<dbReference type="SUPFAM" id="SSF47203">
    <property type="entry name" value="Acyl-CoA dehydrogenase C-terminal domain-like"/>
    <property type="match status" value="1"/>
</dbReference>
<comment type="pathway">
    <text evidence="15">Amino-acid degradation; L-isoleucine degradation.</text>
</comment>
<dbReference type="AlphaFoldDB" id="A0A8J1T4F2"/>
<evidence type="ECO:0000256" key="9">
    <source>
        <dbReference type="ARBA" id="ARBA00022832"/>
    </source>
</evidence>
<dbReference type="Pfam" id="PF02771">
    <property type="entry name" value="Acyl-CoA_dh_N"/>
    <property type="match status" value="1"/>
</dbReference>
<comment type="caution">
    <text evidence="28">The sequence shown here is derived from an EMBL/GenBank/DDBJ whole genome shotgun (WGS) entry which is preliminary data.</text>
</comment>
<keyword evidence="14" id="KW-0496">Mitochondrion</keyword>
<keyword evidence="13" id="KW-0443">Lipid metabolism</keyword>
<evidence type="ECO:0000256" key="15">
    <source>
        <dbReference type="ARBA" id="ARBA00037895"/>
    </source>
</evidence>
<comment type="similarity">
    <text evidence="4 27">Belongs to the acyl-CoA dehydrogenase family.</text>
</comment>
<dbReference type="EC" id="1.3.8.5" evidence="16"/>
<dbReference type="InterPro" id="IPR013786">
    <property type="entry name" value="AcylCoA_DH/ox_N"/>
</dbReference>
<evidence type="ECO:0000256" key="26">
    <source>
        <dbReference type="ARBA" id="ARBA00051903"/>
    </source>
</evidence>
<dbReference type="FunFam" id="2.40.110.10:FF:000001">
    <property type="entry name" value="Acyl-CoA dehydrogenase, mitochondrial"/>
    <property type="match status" value="1"/>
</dbReference>
<organism evidence="28 29">
    <name type="scientific">Owenia fusiformis</name>
    <name type="common">Polychaete worm</name>
    <dbReference type="NCBI Taxonomy" id="6347"/>
    <lineage>
        <taxon>Eukaryota</taxon>
        <taxon>Metazoa</taxon>
        <taxon>Spiralia</taxon>
        <taxon>Lophotrochozoa</taxon>
        <taxon>Annelida</taxon>
        <taxon>Polychaeta</taxon>
        <taxon>Sedentaria</taxon>
        <taxon>Canalipalpata</taxon>
        <taxon>Sabellida</taxon>
        <taxon>Oweniida</taxon>
        <taxon>Oweniidae</taxon>
        <taxon>Owenia</taxon>
    </lineage>
</organism>
<evidence type="ECO:0000256" key="10">
    <source>
        <dbReference type="ARBA" id="ARBA00022946"/>
    </source>
</evidence>
<evidence type="ECO:0000256" key="25">
    <source>
        <dbReference type="ARBA" id="ARBA00049552"/>
    </source>
</evidence>
<comment type="cofactor">
    <cofactor evidence="1 27">
        <name>FAD</name>
        <dbReference type="ChEBI" id="CHEBI:57692"/>
    </cofactor>
</comment>
<keyword evidence="7 27" id="KW-0285">Flavoprotein</keyword>
<comment type="subunit">
    <text evidence="5">Homotetramer.</text>
</comment>
<evidence type="ECO:0000256" key="18">
    <source>
        <dbReference type="ARBA" id="ARBA00041537"/>
    </source>
</evidence>
<evidence type="ECO:0000256" key="13">
    <source>
        <dbReference type="ARBA" id="ARBA00023098"/>
    </source>
</evidence>
<dbReference type="Pfam" id="PF00441">
    <property type="entry name" value="Acyl-CoA_dh_1"/>
    <property type="match status" value="1"/>
</dbReference>
<protein>
    <recommendedName>
        <fullName evidence="17">Short/branched chain specific acyl-CoA dehydrogenase, mitochondrial</fullName>
        <ecNumber evidence="16">1.3.8.5</ecNumber>
    </recommendedName>
    <alternativeName>
        <fullName evidence="19">2-methyl branched chain acyl-CoA dehydrogenase</fullName>
    </alternativeName>
    <alternativeName>
        <fullName evidence="18">2-methylbutyryl-coenzyme A dehydrogenase</fullName>
    </alternativeName>
</protein>
<comment type="catalytic activity">
    <reaction evidence="23">
        <text>butanoyl-CoA + oxidized [electron-transfer flavoprotein] + H(+) = (2E)-butenoyl-CoA + reduced [electron-transfer flavoprotein]</text>
        <dbReference type="Rhea" id="RHEA:24004"/>
        <dbReference type="Rhea" id="RHEA-COMP:10685"/>
        <dbReference type="Rhea" id="RHEA-COMP:10686"/>
        <dbReference type="ChEBI" id="CHEBI:15378"/>
        <dbReference type="ChEBI" id="CHEBI:57332"/>
        <dbReference type="ChEBI" id="CHEBI:57371"/>
        <dbReference type="ChEBI" id="CHEBI:57692"/>
        <dbReference type="ChEBI" id="CHEBI:58307"/>
    </reaction>
    <physiologicalReaction direction="left-to-right" evidence="23">
        <dbReference type="Rhea" id="RHEA:24005"/>
    </physiologicalReaction>
</comment>
<dbReference type="Gene3D" id="1.10.540.10">
    <property type="entry name" value="Acyl-CoA dehydrogenase/oxidase, N-terminal domain"/>
    <property type="match status" value="1"/>
</dbReference>
<keyword evidence="12 27" id="KW-0560">Oxidoreductase</keyword>
<evidence type="ECO:0000256" key="19">
    <source>
        <dbReference type="ARBA" id="ARBA00042821"/>
    </source>
</evidence>
<dbReference type="InterPro" id="IPR006089">
    <property type="entry name" value="Acyl-CoA_DH_CS"/>
</dbReference>
<sequence>FDVNMEFCKKFAPQVARLLRQQHRLRCHHVVQGHYAVQGHQIYRLQHTESLVSDADLGIARVPVDMFTSDEQMMKDAVAKLANEEIKPIVGAMDEEGDIRQSVLDALFHNGLMGIEIPTEYNGAGASFFSSILTIEELSKVDSSISIMVDVQNTLINTLIKQLGTEEQKQKYLTKLATDTVGSFCLSEVSSGSDAFAMKTTATKSKNSDYFSLNGSKMWITSAGISGLFLVMANAKPSDGYKGITCFLVDKESEGLSIGKPENKLGLRASSTCPVHFDNVKVPAENILGEFGQGYKYAITMLNAGRIGIAAQLLGCAAGCLDNTIPYLVDRKQFGKRVWDFQAVNHQVSHFATMIEAGRMLVYNAARRHEAGLPVAKQGAMAKYYCGELAGQVTTKCIELMGGVGVTKDYPIEKFYRDCKAGAIYEGTAFIQLNTIAKALEAEL</sequence>
<evidence type="ECO:0000256" key="14">
    <source>
        <dbReference type="ARBA" id="ARBA00023128"/>
    </source>
</evidence>
<comment type="catalytic activity">
    <reaction evidence="22">
        <text>(2R)-2-methylbutanoyl-CoA + oxidized [electron-transfer flavoprotein] + H(+) = ethylacryloyl-CoA + reduced [electron-transfer flavoprotein]</text>
        <dbReference type="Rhea" id="RHEA:65296"/>
        <dbReference type="Rhea" id="RHEA-COMP:10685"/>
        <dbReference type="Rhea" id="RHEA-COMP:10686"/>
        <dbReference type="ChEBI" id="CHEBI:15378"/>
        <dbReference type="ChEBI" id="CHEBI:57692"/>
        <dbReference type="ChEBI" id="CHEBI:58307"/>
        <dbReference type="ChEBI" id="CHEBI:156439"/>
        <dbReference type="ChEBI" id="CHEBI:156440"/>
    </reaction>
    <physiologicalReaction direction="left-to-right" evidence="22">
        <dbReference type="Rhea" id="RHEA:65297"/>
    </physiologicalReaction>
</comment>
<dbReference type="GO" id="GO:0050660">
    <property type="term" value="F:flavin adenine dinucleotide binding"/>
    <property type="evidence" value="ECO:0007669"/>
    <property type="project" value="InterPro"/>
</dbReference>
<comment type="catalytic activity">
    <reaction evidence="25">
        <text>(2S)-2-methylbutanoyl-CoA + oxidized [electron-transfer flavoprotein] + H(+) = (2E)-2-methylbut-2-enoyl-CoA + reduced [electron-transfer flavoprotein]</text>
        <dbReference type="Rhea" id="RHEA:48256"/>
        <dbReference type="Rhea" id="RHEA-COMP:10685"/>
        <dbReference type="Rhea" id="RHEA-COMP:10686"/>
        <dbReference type="ChEBI" id="CHEBI:15378"/>
        <dbReference type="ChEBI" id="CHEBI:57337"/>
        <dbReference type="ChEBI" id="CHEBI:57692"/>
        <dbReference type="ChEBI" id="CHEBI:58307"/>
        <dbReference type="ChEBI" id="CHEBI:88166"/>
    </reaction>
    <physiologicalReaction direction="left-to-right" evidence="25">
        <dbReference type="Rhea" id="RHEA:48257"/>
    </physiologicalReaction>
</comment>
<evidence type="ECO:0000313" key="28">
    <source>
        <dbReference type="EMBL" id="CAH1785096.1"/>
    </source>
</evidence>
<evidence type="ECO:0000256" key="8">
    <source>
        <dbReference type="ARBA" id="ARBA00022827"/>
    </source>
</evidence>
<dbReference type="InterPro" id="IPR006091">
    <property type="entry name" value="Acyl-CoA_Oxase/DH_mid-dom"/>
</dbReference>
<evidence type="ECO:0000256" key="12">
    <source>
        <dbReference type="ARBA" id="ARBA00023002"/>
    </source>
</evidence>
<accession>A0A8J1T4F2</accession>
<name>A0A8J1T4F2_OWEFU</name>
<evidence type="ECO:0000256" key="16">
    <source>
        <dbReference type="ARBA" id="ARBA00039036"/>
    </source>
</evidence>
<dbReference type="PANTHER" id="PTHR43884:SF1">
    <property type="entry name" value="SHORT_BRANCHED CHAIN SPECIFIC ACYL-COA DEHYDROGENASE, MITOCHONDRIAL"/>
    <property type="match status" value="1"/>
</dbReference>
<dbReference type="Gene3D" id="2.40.110.10">
    <property type="entry name" value="Butyryl-CoA Dehydrogenase, subunit A, domain 2"/>
    <property type="match status" value="1"/>
</dbReference>
<dbReference type="InterPro" id="IPR009075">
    <property type="entry name" value="AcylCo_DH/oxidase_C"/>
</dbReference>
<evidence type="ECO:0000256" key="7">
    <source>
        <dbReference type="ARBA" id="ARBA00022630"/>
    </source>
</evidence>
<dbReference type="Proteomes" id="UP000749559">
    <property type="component" value="Unassembled WGS sequence"/>
</dbReference>
<dbReference type="FunFam" id="1.20.140.10:FF:000002">
    <property type="entry name" value="Acyl-CoA dehydrogenase short/branched chain"/>
    <property type="match status" value="1"/>
</dbReference>
<evidence type="ECO:0000256" key="20">
    <source>
        <dbReference type="ARBA" id="ARBA00048235"/>
    </source>
</evidence>
<feature type="non-terminal residue" evidence="28">
    <location>
        <position position="444"/>
    </location>
</feature>
<keyword evidence="9" id="KW-0276">Fatty acid metabolism</keyword>